<accession>A0A914ELF9</accession>
<proteinExistence type="predicted"/>
<keyword evidence="1" id="KW-1185">Reference proteome</keyword>
<sequence length="74" mass="8284">MKTKCQAGCEVVDERECTVQICQGNNCSQATKKDGCTFCNGAWQTKRTDMVIINGAWAKENVRLTAEKLVQIRE</sequence>
<dbReference type="Proteomes" id="UP000887540">
    <property type="component" value="Unplaced"/>
</dbReference>
<dbReference type="WBParaSite" id="ACRNAN_scaffold8798.g33044.t1">
    <property type="protein sequence ID" value="ACRNAN_scaffold8798.g33044.t1"/>
    <property type="gene ID" value="ACRNAN_scaffold8798.g33044"/>
</dbReference>
<evidence type="ECO:0000313" key="1">
    <source>
        <dbReference type="Proteomes" id="UP000887540"/>
    </source>
</evidence>
<evidence type="ECO:0000313" key="2">
    <source>
        <dbReference type="WBParaSite" id="ACRNAN_scaffold8798.g33044.t1"/>
    </source>
</evidence>
<protein>
    <submittedName>
        <fullName evidence="2">Uncharacterized protein</fullName>
    </submittedName>
</protein>
<name>A0A914ELF9_9BILA</name>
<organism evidence="1 2">
    <name type="scientific">Acrobeloides nanus</name>
    <dbReference type="NCBI Taxonomy" id="290746"/>
    <lineage>
        <taxon>Eukaryota</taxon>
        <taxon>Metazoa</taxon>
        <taxon>Ecdysozoa</taxon>
        <taxon>Nematoda</taxon>
        <taxon>Chromadorea</taxon>
        <taxon>Rhabditida</taxon>
        <taxon>Tylenchina</taxon>
        <taxon>Cephalobomorpha</taxon>
        <taxon>Cephaloboidea</taxon>
        <taxon>Cephalobidae</taxon>
        <taxon>Acrobeloides</taxon>
    </lineage>
</organism>
<reference evidence="2" key="1">
    <citation type="submission" date="2022-11" db="UniProtKB">
        <authorList>
            <consortium name="WormBaseParasite"/>
        </authorList>
    </citation>
    <scope>IDENTIFICATION</scope>
</reference>
<dbReference type="AlphaFoldDB" id="A0A914ELF9"/>